<reference evidence="1 2" key="1">
    <citation type="journal article" date="2019" name="Genome Biol. Evol.">
        <title>Insights into the evolution of the New World diploid cottons (Gossypium, subgenus Houzingenia) based on genome sequencing.</title>
        <authorList>
            <person name="Grover C.E."/>
            <person name="Arick M.A. 2nd"/>
            <person name="Thrash A."/>
            <person name="Conover J.L."/>
            <person name="Sanders W.S."/>
            <person name="Peterson D.G."/>
            <person name="Frelichowski J.E."/>
            <person name="Scheffler J.A."/>
            <person name="Scheffler B.E."/>
            <person name="Wendel J.F."/>
        </authorList>
    </citation>
    <scope>NUCLEOTIDE SEQUENCE [LARGE SCALE GENOMIC DNA]</scope>
    <source>
        <strain evidence="1">185</strain>
        <tissue evidence="1">Leaf</tissue>
    </source>
</reference>
<dbReference type="EMBL" id="JABFAA010000003">
    <property type="protein sequence ID" value="MBA0677959.1"/>
    <property type="molecule type" value="Genomic_DNA"/>
</dbReference>
<keyword evidence="2" id="KW-1185">Reference proteome</keyword>
<dbReference type="Proteomes" id="UP000593577">
    <property type="component" value="Unassembled WGS sequence"/>
</dbReference>
<evidence type="ECO:0000313" key="1">
    <source>
        <dbReference type="EMBL" id="MBA0677959.1"/>
    </source>
</evidence>
<evidence type="ECO:0000313" key="2">
    <source>
        <dbReference type="Proteomes" id="UP000593577"/>
    </source>
</evidence>
<evidence type="ECO:0008006" key="3">
    <source>
        <dbReference type="Google" id="ProtNLM"/>
    </source>
</evidence>
<accession>A0A7J8WTR9</accession>
<sequence>MYDLYLVSCCLTASVVELECVMSGIPRTFNNHLFPLHKLKVGEDPTSRPLIYSDFWVQVHDLPPGYFSD</sequence>
<comment type="caution">
    <text evidence="1">The sequence shown here is derived from an EMBL/GenBank/DDBJ whole genome shotgun (WGS) entry which is preliminary data.</text>
</comment>
<organism evidence="1 2">
    <name type="scientific">Gossypium aridum</name>
    <name type="common">American cotton</name>
    <name type="synonym">Erioxylum aridum</name>
    <dbReference type="NCBI Taxonomy" id="34290"/>
    <lineage>
        <taxon>Eukaryota</taxon>
        <taxon>Viridiplantae</taxon>
        <taxon>Streptophyta</taxon>
        <taxon>Embryophyta</taxon>
        <taxon>Tracheophyta</taxon>
        <taxon>Spermatophyta</taxon>
        <taxon>Magnoliopsida</taxon>
        <taxon>eudicotyledons</taxon>
        <taxon>Gunneridae</taxon>
        <taxon>Pentapetalae</taxon>
        <taxon>rosids</taxon>
        <taxon>malvids</taxon>
        <taxon>Malvales</taxon>
        <taxon>Malvaceae</taxon>
        <taxon>Malvoideae</taxon>
        <taxon>Gossypium</taxon>
    </lineage>
</organism>
<protein>
    <recommendedName>
        <fullName evidence="3">DUF4283 domain-containing protein</fullName>
    </recommendedName>
</protein>
<name>A0A7J8WTR9_GOSAI</name>
<dbReference type="AlphaFoldDB" id="A0A7J8WTR9"/>
<proteinExistence type="predicted"/>
<gene>
    <name evidence="1" type="ORF">Goari_019329</name>
</gene>